<name>A0AAE3L0U0_9GAMM</name>
<organism evidence="3 4">
    <name type="scientific">Methylohalomonas lacus</name>
    <dbReference type="NCBI Taxonomy" id="398773"/>
    <lineage>
        <taxon>Bacteria</taxon>
        <taxon>Pseudomonadati</taxon>
        <taxon>Pseudomonadota</taxon>
        <taxon>Gammaproteobacteria</taxon>
        <taxon>Methylohalomonadales</taxon>
        <taxon>Methylohalomonadaceae</taxon>
        <taxon>Methylohalomonas</taxon>
    </lineage>
</organism>
<accession>A0AAE3L0U0</accession>
<feature type="transmembrane region" description="Helical" evidence="1">
    <location>
        <begin position="6"/>
        <end position="26"/>
    </location>
</feature>
<feature type="domain" description="VWFA" evidence="2">
    <location>
        <begin position="85"/>
        <end position="284"/>
    </location>
</feature>
<dbReference type="InterPro" id="IPR002035">
    <property type="entry name" value="VWF_A"/>
</dbReference>
<dbReference type="RefSeq" id="WP_259053531.1">
    <property type="nucleotide sequence ID" value="NZ_JANUCT010000001.1"/>
</dbReference>
<evidence type="ECO:0000313" key="3">
    <source>
        <dbReference type="EMBL" id="MCS3902156.1"/>
    </source>
</evidence>
<dbReference type="EMBL" id="JANUCT010000001">
    <property type="protein sequence ID" value="MCS3902156.1"/>
    <property type="molecule type" value="Genomic_DNA"/>
</dbReference>
<dbReference type="CDD" id="cd00198">
    <property type="entry name" value="vWFA"/>
    <property type="match status" value="1"/>
</dbReference>
<proteinExistence type="predicted"/>
<dbReference type="Gene3D" id="3.40.50.410">
    <property type="entry name" value="von Willebrand factor, type A domain"/>
    <property type="match status" value="1"/>
</dbReference>
<dbReference type="InterPro" id="IPR036465">
    <property type="entry name" value="vWFA_dom_sf"/>
</dbReference>
<reference evidence="3" key="1">
    <citation type="submission" date="2022-08" db="EMBL/GenBank/DDBJ databases">
        <title>Genomic Encyclopedia of Type Strains, Phase III (KMG-III): the genomes of soil and plant-associated and newly described type strains.</title>
        <authorList>
            <person name="Whitman W."/>
        </authorList>
    </citation>
    <scope>NUCLEOTIDE SEQUENCE</scope>
    <source>
        <strain evidence="3">HMT 1</strain>
    </source>
</reference>
<dbReference type="SUPFAM" id="SSF53300">
    <property type="entry name" value="vWA-like"/>
    <property type="match status" value="1"/>
</dbReference>
<sequence>MTLNLGVSYPWVLLLLPLVALPWLQMPLDSRDHSCVAALPADSLSRALQIGLAVAGSAAILATLLGIADLHRVEHSIPRVGTGAHLVLLLDRSKSMDNTFAGRRADGDEESKAEAARRLLSEFMQKREHDLFGVAAFSTTPLYVLPLTDRRQATQAAIDTLATPGLAYTNVGDGLSLALSYYRDLPMTGSRAIVLVSDGAATIDFRTQEKLRQYFPELGVRLYWVFLRTSGDRGPFDEPENEQEDTPEAMPERHLHKFFQTLGVPYSAYEAENPQALEQAILQIARLENEPLVIQEKVPRVNLAHLCYALALGALLLLLSAKLMEVRAWQA</sequence>
<feature type="transmembrane region" description="Helical" evidence="1">
    <location>
        <begin position="47"/>
        <end position="68"/>
    </location>
</feature>
<gene>
    <name evidence="3" type="ORF">J2T55_000148</name>
</gene>
<dbReference type="SMART" id="SM00327">
    <property type="entry name" value="VWA"/>
    <property type="match status" value="1"/>
</dbReference>
<evidence type="ECO:0000259" key="2">
    <source>
        <dbReference type="PROSITE" id="PS50234"/>
    </source>
</evidence>
<keyword evidence="4" id="KW-1185">Reference proteome</keyword>
<dbReference type="PROSITE" id="PS50234">
    <property type="entry name" value="VWFA"/>
    <property type="match status" value="1"/>
</dbReference>
<evidence type="ECO:0000256" key="1">
    <source>
        <dbReference type="SAM" id="Phobius"/>
    </source>
</evidence>
<comment type="caution">
    <text evidence="3">The sequence shown here is derived from an EMBL/GenBank/DDBJ whole genome shotgun (WGS) entry which is preliminary data.</text>
</comment>
<keyword evidence="1" id="KW-0472">Membrane</keyword>
<dbReference type="Proteomes" id="UP001204445">
    <property type="component" value="Unassembled WGS sequence"/>
</dbReference>
<keyword evidence="1" id="KW-1133">Transmembrane helix</keyword>
<keyword evidence="1" id="KW-0812">Transmembrane</keyword>
<evidence type="ECO:0000313" key="4">
    <source>
        <dbReference type="Proteomes" id="UP001204445"/>
    </source>
</evidence>
<dbReference type="AlphaFoldDB" id="A0AAE3L0U0"/>
<dbReference type="Pfam" id="PF13519">
    <property type="entry name" value="VWA_2"/>
    <property type="match status" value="1"/>
</dbReference>
<feature type="transmembrane region" description="Helical" evidence="1">
    <location>
        <begin position="303"/>
        <end position="321"/>
    </location>
</feature>
<protein>
    <submittedName>
        <fullName evidence="3">MxaC protein</fullName>
    </submittedName>
</protein>